<dbReference type="InterPro" id="IPR036388">
    <property type="entry name" value="WH-like_DNA-bd_sf"/>
</dbReference>
<dbReference type="RefSeq" id="WP_238180815.1">
    <property type="nucleotide sequence ID" value="NZ_BPRB01000012.1"/>
</dbReference>
<dbReference type="PANTHER" id="PTHR43252">
    <property type="entry name" value="TRANSCRIPTIONAL REGULATOR YQJI"/>
    <property type="match status" value="1"/>
</dbReference>
<gene>
    <name evidence="3" type="ORF">MPOCJGCO_0266</name>
</gene>
<proteinExistence type="predicted"/>
<evidence type="ECO:0000313" key="3">
    <source>
        <dbReference type="EMBL" id="GJE58187.1"/>
    </source>
</evidence>
<evidence type="ECO:0000259" key="2">
    <source>
        <dbReference type="Pfam" id="PF03551"/>
    </source>
</evidence>
<dbReference type="Pfam" id="PF03551">
    <property type="entry name" value="PadR"/>
    <property type="match status" value="1"/>
</dbReference>
<dbReference type="InterPro" id="IPR005149">
    <property type="entry name" value="Tscrpt_reg_PadR_N"/>
</dbReference>
<accession>A0ABQ4TTU8</accession>
<dbReference type="PANTHER" id="PTHR43252:SF7">
    <property type="entry name" value="TRANSCRIPTIONAL REGULATOR YQJI"/>
    <property type="match status" value="1"/>
</dbReference>
<dbReference type="Proteomes" id="UP001055057">
    <property type="component" value="Unassembled WGS sequence"/>
</dbReference>
<comment type="caution">
    <text evidence="3">The sequence shown here is derived from an EMBL/GenBank/DDBJ whole genome shotgun (WGS) entry which is preliminary data.</text>
</comment>
<dbReference type="InterPro" id="IPR036390">
    <property type="entry name" value="WH_DNA-bd_sf"/>
</dbReference>
<evidence type="ECO:0000256" key="1">
    <source>
        <dbReference type="SAM" id="MobiDB-lite"/>
    </source>
</evidence>
<dbReference type="SUPFAM" id="SSF46785">
    <property type="entry name" value="Winged helix' DNA-binding domain"/>
    <property type="match status" value="1"/>
</dbReference>
<sequence length="201" mass="21194">MRHHAFHPGHDRHFARPDRDERPFGFGRPHRGGPGGGLGGGPGGGRGGLGRFFAHGDLRLVVLALIAEKPRSGYEIIKAIEERVGGAYSPSPGVIYPTLTLLQDLGHVTVSDGEGAKKLHTLTPEGQAYLDAHRPTLDALLARMDEAGRTHGGGPAPQVVRAMENLKLALRLRLSRGPLDPAEITAVAAAIDAAATAVEQV</sequence>
<dbReference type="Gene3D" id="1.10.10.10">
    <property type="entry name" value="Winged helix-like DNA-binding domain superfamily/Winged helix DNA-binding domain"/>
    <property type="match status" value="1"/>
</dbReference>
<dbReference type="EMBL" id="BPRB01000012">
    <property type="protein sequence ID" value="GJE58187.1"/>
    <property type="molecule type" value="Genomic_DNA"/>
</dbReference>
<protein>
    <recommendedName>
        <fullName evidence="2">Transcription regulator PadR N-terminal domain-containing protein</fullName>
    </recommendedName>
</protein>
<feature type="region of interest" description="Disordered" evidence="1">
    <location>
        <begin position="1"/>
        <end position="44"/>
    </location>
</feature>
<reference evidence="3" key="2">
    <citation type="submission" date="2021-08" db="EMBL/GenBank/DDBJ databases">
        <authorList>
            <person name="Tani A."/>
            <person name="Ola A."/>
            <person name="Ogura Y."/>
            <person name="Katsura K."/>
            <person name="Hayashi T."/>
        </authorList>
    </citation>
    <scope>NUCLEOTIDE SEQUENCE</scope>
    <source>
        <strain evidence="3">DSM 23632</strain>
    </source>
</reference>
<organism evidence="3 4">
    <name type="scientific">Methylobacterium trifolii</name>
    <dbReference type="NCBI Taxonomy" id="1003092"/>
    <lineage>
        <taxon>Bacteria</taxon>
        <taxon>Pseudomonadati</taxon>
        <taxon>Pseudomonadota</taxon>
        <taxon>Alphaproteobacteria</taxon>
        <taxon>Hyphomicrobiales</taxon>
        <taxon>Methylobacteriaceae</taxon>
        <taxon>Methylobacterium</taxon>
    </lineage>
</organism>
<evidence type="ECO:0000313" key="4">
    <source>
        <dbReference type="Proteomes" id="UP001055057"/>
    </source>
</evidence>
<feature type="domain" description="Transcription regulator PadR N-terminal" evidence="2">
    <location>
        <begin position="62"/>
        <end position="131"/>
    </location>
</feature>
<keyword evidence="4" id="KW-1185">Reference proteome</keyword>
<feature type="compositionally biased region" description="Basic and acidic residues" evidence="1">
    <location>
        <begin position="8"/>
        <end position="23"/>
    </location>
</feature>
<reference evidence="3" key="1">
    <citation type="journal article" date="2021" name="Front. Microbiol.">
        <title>Comprehensive Comparative Genomics and Phenotyping of Methylobacterium Species.</title>
        <authorList>
            <person name="Alessa O."/>
            <person name="Ogura Y."/>
            <person name="Fujitani Y."/>
            <person name="Takami H."/>
            <person name="Hayashi T."/>
            <person name="Sahin N."/>
            <person name="Tani A."/>
        </authorList>
    </citation>
    <scope>NUCLEOTIDE SEQUENCE</scope>
    <source>
        <strain evidence="3">DSM 23632</strain>
    </source>
</reference>
<name>A0ABQ4TTU8_9HYPH</name>
<feature type="compositionally biased region" description="Gly residues" evidence="1">
    <location>
        <begin position="32"/>
        <end position="44"/>
    </location>
</feature>